<proteinExistence type="predicted"/>
<name>A0A0M7ABK6_9HYPH</name>
<reference evidence="2" key="1">
    <citation type="submission" date="2015-07" db="EMBL/GenBank/DDBJ databases">
        <authorList>
            <person name="Rodrigo-Torres Lidia"/>
            <person name="Arahal R.David."/>
        </authorList>
    </citation>
    <scope>NUCLEOTIDE SEQUENCE [LARGE SCALE GENOMIC DNA]</scope>
    <source>
        <strain evidence="2">CECT 5096</strain>
    </source>
</reference>
<dbReference type="GeneID" id="97668844"/>
<dbReference type="Proteomes" id="UP000049983">
    <property type="component" value="Unassembled WGS sequence"/>
</dbReference>
<organism evidence="1 2">
    <name type="scientific">Roseibium album</name>
    <dbReference type="NCBI Taxonomy" id="311410"/>
    <lineage>
        <taxon>Bacteria</taxon>
        <taxon>Pseudomonadati</taxon>
        <taxon>Pseudomonadota</taxon>
        <taxon>Alphaproteobacteria</taxon>
        <taxon>Hyphomicrobiales</taxon>
        <taxon>Stappiaceae</taxon>
        <taxon>Roseibium</taxon>
    </lineage>
</organism>
<dbReference type="STRING" id="311410.LA5095_02568"/>
<dbReference type="RefSeq" id="WP_055115388.1">
    <property type="nucleotide sequence ID" value="NZ_CANKXR010000002.1"/>
</dbReference>
<keyword evidence="2" id="KW-1185">Reference proteome</keyword>
<accession>A0A0M7ABK6</accession>
<dbReference type="OrthoDB" id="7679385at2"/>
<evidence type="ECO:0000313" key="1">
    <source>
        <dbReference type="EMBL" id="CTQ67318.1"/>
    </source>
</evidence>
<dbReference type="AlphaFoldDB" id="A0A0M7ABK6"/>
<dbReference type="EMBL" id="CXWC01000002">
    <property type="protein sequence ID" value="CTQ67318.1"/>
    <property type="molecule type" value="Genomic_DNA"/>
</dbReference>
<protein>
    <submittedName>
        <fullName evidence="1">Uncharacterized protein</fullName>
    </submittedName>
</protein>
<gene>
    <name evidence="1" type="ORF">LA5096_01424</name>
</gene>
<sequence>MIVPKTSNDDLLLDAELCRAMFEKDPDKMIELVSEWLESNGLTTSEDFQVPQYLEQVLAGAGGYPGTGRTLRIYAS</sequence>
<evidence type="ECO:0000313" key="2">
    <source>
        <dbReference type="Proteomes" id="UP000049983"/>
    </source>
</evidence>